<evidence type="ECO:0000256" key="1">
    <source>
        <dbReference type="SAM" id="MobiDB-lite"/>
    </source>
</evidence>
<comment type="caution">
    <text evidence="2">The sequence shown here is derived from an EMBL/GenBank/DDBJ whole genome shotgun (WGS) entry which is preliminary data.</text>
</comment>
<feature type="compositionally biased region" description="Basic and acidic residues" evidence="1">
    <location>
        <begin position="196"/>
        <end position="220"/>
    </location>
</feature>
<dbReference type="Proteomes" id="UP000195569">
    <property type="component" value="Unassembled WGS sequence"/>
</dbReference>
<proteinExistence type="predicted"/>
<dbReference type="AlphaFoldDB" id="A0A1N7RJI1"/>
<name>A0A1N7RJI1_9BURK</name>
<evidence type="ECO:0000313" key="3">
    <source>
        <dbReference type="Proteomes" id="UP000195569"/>
    </source>
</evidence>
<feature type="compositionally biased region" description="Basic and acidic residues" evidence="1">
    <location>
        <begin position="140"/>
        <end position="160"/>
    </location>
</feature>
<sequence length="220" mass="24738">MTVTAARGERCSLFCQAAANSTSHHASSYLRDYPGDVRIPPCSVSASAFARFGASRRSIRRMSETHAAHDKLSIVLARALLPNRSNWTGPTHHAWPADCSEEEEFHAERFASPLEVAGRRHDDLHGHRSTGRRTQCAEPVARRAEFRARRSAGRWRDQGDARGSQPVRTDGRHRRTTRGAFGKSGNAVRRALRSVHGSDRDRKRERRAVLDDQRARASRR</sequence>
<organism evidence="2 3">
    <name type="scientific">Paraburkholderia piptadeniae</name>
    <dbReference type="NCBI Taxonomy" id="1701573"/>
    <lineage>
        <taxon>Bacteria</taxon>
        <taxon>Pseudomonadati</taxon>
        <taxon>Pseudomonadota</taxon>
        <taxon>Betaproteobacteria</taxon>
        <taxon>Burkholderiales</taxon>
        <taxon>Burkholderiaceae</taxon>
        <taxon>Paraburkholderia</taxon>
    </lineage>
</organism>
<keyword evidence="3" id="KW-1185">Reference proteome</keyword>
<dbReference type="EMBL" id="CYGY02000002">
    <property type="protein sequence ID" value="SIT35245.1"/>
    <property type="molecule type" value="Genomic_DNA"/>
</dbReference>
<feature type="compositionally biased region" description="Basic and acidic residues" evidence="1">
    <location>
        <begin position="117"/>
        <end position="126"/>
    </location>
</feature>
<gene>
    <name evidence="2" type="ORF">BN2476_20095</name>
</gene>
<evidence type="ECO:0000313" key="2">
    <source>
        <dbReference type="EMBL" id="SIT35245.1"/>
    </source>
</evidence>
<protein>
    <submittedName>
        <fullName evidence="2">Uncharacterized protein</fullName>
    </submittedName>
</protein>
<accession>A0A1N7RJI1</accession>
<feature type="region of interest" description="Disordered" evidence="1">
    <location>
        <begin position="116"/>
        <end position="220"/>
    </location>
</feature>
<reference evidence="2" key="1">
    <citation type="submission" date="2016-12" db="EMBL/GenBank/DDBJ databases">
        <authorList>
            <person name="Moulin L."/>
        </authorList>
    </citation>
    <scope>NUCLEOTIDE SEQUENCE [LARGE SCALE GENOMIC DNA]</scope>
    <source>
        <strain evidence="2">STM 7183</strain>
    </source>
</reference>